<dbReference type="Pfam" id="PF02080">
    <property type="entry name" value="TrkA_C"/>
    <property type="match status" value="1"/>
</dbReference>
<dbReference type="InterPro" id="IPR050721">
    <property type="entry name" value="Trk_Ktr_HKT_K-transport"/>
</dbReference>
<organism evidence="2 3">
    <name type="scientific">Hydrogenimonas thermophila</name>
    <dbReference type="NCBI Taxonomy" id="223786"/>
    <lineage>
        <taxon>Bacteria</taxon>
        <taxon>Pseudomonadati</taxon>
        <taxon>Campylobacterota</taxon>
        <taxon>Epsilonproteobacteria</taxon>
        <taxon>Campylobacterales</taxon>
        <taxon>Hydrogenimonadaceae</taxon>
        <taxon>Hydrogenimonas</taxon>
    </lineage>
</organism>
<dbReference type="Proteomes" id="UP000199227">
    <property type="component" value="Unassembled WGS sequence"/>
</dbReference>
<dbReference type="SUPFAM" id="SSF51735">
    <property type="entry name" value="NAD(P)-binding Rossmann-fold domains"/>
    <property type="match status" value="1"/>
</dbReference>
<dbReference type="EMBL" id="FOXB01000012">
    <property type="protein sequence ID" value="SFP26010.1"/>
    <property type="molecule type" value="Genomic_DNA"/>
</dbReference>
<keyword evidence="3" id="KW-1185">Reference proteome</keyword>
<dbReference type="InterPro" id="IPR006037">
    <property type="entry name" value="RCK_C"/>
</dbReference>
<reference evidence="2 3" key="1">
    <citation type="submission" date="2016-10" db="EMBL/GenBank/DDBJ databases">
        <authorList>
            <person name="de Groot N.N."/>
        </authorList>
    </citation>
    <scope>NUCLEOTIDE SEQUENCE [LARGE SCALE GENOMIC DNA]</scope>
    <source>
        <strain evidence="2 3">EP1-55-1</strain>
    </source>
</reference>
<sequence length="238" mass="26987">MYGSKQESREIILFGFGKLGHRIYEMLTSNFSKITVADNREDIINDAKEYGIDSAFYIDLVDDSKLEELGLDNKILFCAMDEMSLNIFLVLSLKTISSNSTIISVSTSSESTRKLKFIGADKVIDLYESSANRIVDIITRPAVTKVLDEIIYIDNEIRIEEIEIPPKSFLEDKYVSDIDFREFGLILIGITDKELGDDFTFVSRGINHKFDEGDILVLLGESQALEDFYTLLMGQIDE</sequence>
<dbReference type="RefSeq" id="WP_092912012.1">
    <property type="nucleotide sequence ID" value="NZ_FOXB01000012.1"/>
</dbReference>
<dbReference type="OrthoDB" id="5338685at2"/>
<dbReference type="GO" id="GO:0006813">
    <property type="term" value="P:potassium ion transport"/>
    <property type="evidence" value="ECO:0007669"/>
    <property type="project" value="InterPro"/>
</dbReference>
<protein>
    <submittedName>
        <fullName evidence="2">Trk K+ transport system, NAD-binding component</fullName>
    </submittedName>
</protein>
<dbReference type="SUPFAM" id="SSF116726">
    <property type="entry name" value="TrkA C-terminal domain-like"/>
    <property type="match status" value="1"/>
</dbReference>
<dbReference type="Gene3D" id="3.30.70.1450">
    <property type="entry name" value="Regulator of K+ conductance, C-terminal domain"/>
    <property type="match status" value="1"/>
</dbReference>
<dbReference type="PANTHER" id="PTHR43833">
    <property type="entry name" value="POTASSIUM CHANNEL PROTEIN 2-RELATED-RELATED"/>
    <property type="match status" value="1"/>
</dbReference>
<evidence type="ECO:0000259" key="1">
    <source>
        <dbReference type="PROSITE" id="PS51202"/>
    </source>
</evidence>
<dbReference type="PANTHER" id="PTHR43833:SF9">
    <property type="entry name" value="POTASSIUM CHANNEL PROTEIN YUGO-RELATED"/>
    <property type="match status" value="1"/>
</dbReference>
<name>A0A1I5NWI9_9BACT</name>
<evidence type="ECO:0000313" key="3">
    <source>
        <dbReference type="Proteomes" id="UP000199227"/>
    </source>
</evidence>
<accession>A0A1I5NWI9</accession>
<dbReference type="InterPro" id="IPR036721">
    <property type="entry name" value="RCK_C_sf"/>
</dbReference>
<dbReference type="GO" id="GO:0008324">
    <property type="term" value="F:monoatomic cation transmembrane transporter activity"/>
    <property type="evidence" value="ECO:0007669"/>
    <property type="project" value="InterPro"/>
</dbReference>
<proteinExistence type="predicted"/>
<dbReference type="Pfam" id="PF02254">
    <property type="entry name" value="TrkA_N"/>
    <property type="match status" value="1"/>
</dbReference>
<evidence type="ECO:0000313" key="2">
    <source>
        <dbReference type="EMBL" id="SFP26010.1"/>
    </source>
</evidence>
<gene>
    <name evidence="2" type="ORF">SAMN05216234_11248</name>
</gene>
<feature type="domain" description="RCK C-terminal" evidence="1">
    <location>
        <begin position="147"/>
        <end position="234"/>
    </location>
</feature>
<dbReference type="InterPro" id="IPR003148">
    <property type="entry name" value="RCK_N"/>
</dbReference>
<dbReference type="InterPro" id="IPR036291">
    <property type="entry name" value="NAD(P)-bd_dom_sf"/>
</dbReference>
<dbReference type="STRING" id="223786.SAMN05216234_11248"/>
<dbReference type="Gene3D" id="3.40.50.720">
    <property type="entry name" value="NAD(P)-binding Rossmann-like Domain"/>
    <property type="match status" value="1"/>
</dbReference>
<dbReference type="AlphaFoldDB" id="A0A1I5NWI9"/>
<dbReference type="PROSITE" id="PS51202">
    <property type="entry name" value="RCK_C"/>
    <property type="match status" value="1"/>
</dbReference>